<dbReference type="Gene3D" id="3.30.590.20">
    <property type="match status" value="1"/>
</dbReference>
<dbReference type="GO" id="GO:0042398">
    <property type="term" value="P:modified amino acid biosynthetic process"/>
    <property type="evidence" value="ECO:0007669"/>
    <property type="project" value="InterPro"/>
</dbReference>
<reference evidence="1" key="1">
    <citation type="journal article" date="2020" name="mSystems">
        <title>Genome- and Community-Level Interaction Insights into Carbon Utilization and Element Cycling Functions of Hydrothermarchaeota in Hydrothermal Sediment.</title>
        <authorList>
            <person name="Zhou Z."/>
            <person name="Liu Y."/>
            <person name="Xu W."/>
            <person name="Pan J."/>
            <person name="Luo Z.H."/>
            <person name="Li M."/>
        </authorList>
    </citation>
    <scope>NUCLEOTIDE SEQUENCE [LARGE SCALE GENOMIC DNA]</scope>
    <source>
        <strain evidence="1">HyVt-443</strain>
    </source>
</reference>
<evidence type="ECO:0000313" key="1">
    <source>
        <dbReference type="EMBL" id="HEB96110.1"/>
    </source>
</evidence>
<name>A0A831W8Q6_9GAMM</name>
<sequence length="471" mass="52578">MGQEISSTQFTADDFEEFGERLARETGLLEEWLESGGLASDEQVGGFELEAWLVDEEMRPSPINETLLDRLGDPLVVPELARFNLEINGTPQALHGDALTRLADELTATWSKCEGLARDLSAHLMMIGILPTLRLQDFDAANMSSMQRYTALDEQLAQLRGHPELHIDLHGRDQLRFVHEGVMLESATTSFQIHLKVDAAQAGRFYNASKILSAPMVAVSANSPYFLGADLWAESRICLFEQSVQVGLDPNEQRVTLGRGYVDSIADCFRINQEHYPVLLPQLMDEPEAELPHLRLHNGTIWRWNRPLVGFSGHGRPHIRIEHRVVPAGPTVTDSLANAAFYFGLVNDLARQPVAPELRLPFGQARANFYQAARLGLEAELVWLGGERGGVRALCREHLLPRARNGLAMLGIDRVEIDRWLGVIDGRLENGQNGAAWQRAWVARHGSDMAALTAAYLERQQSGRPVHEWDL</sequence>
<proteinExistence type="predicted"/>
<dbReference type="InterPro" id="IPR050141">
    <property type="entry name" value="GCL_type2/YbdK_subfam"/>
</dbReference>
<dbReference type="PANTHER" id="PTHR36510:SF3">
    <property type="entry name" value="CONSERVED PROTEIN"/>
    <property type="match status" value="1"/>
</dbReference>
<dbReference type="Pfam" id="PF04107">
    <property type="entry name" value="GCS2"/>
    <property type="match status" value="1"/>
</dbReference>
<dbReference type="AlphaFoldDB" id="A0A831W8Q6"/>
<dbReference type="GO" id="GO:0004357">
    <property type="term" value="F:glutamate-cysteine ligase activity"/>
    <property type="evidence" value="ECO:0007669"/>
    <property type="project" value="InterPro"/>
</dbReference>
<dbReference type="PANTHER" id="PTHR36510">
    <property type="entry name" value="GLUTAMATE--CYSTEINE LIGASE 2-RELATED"/>
    <property type="match status" value="1"/>
</dbReference>
<dbReference type="PIRSF" id="PIRSF012666">
    <property type="entry name" value="UCP012666"/>
    <property type="match status" value="1"/>
</dbReference>
<accession>A0A831W8Q6</accession>
<comment type="caution">
    <text evidence="1">The sequence shown here is derived from an EMBL/GenBank/DDBJ whole genome shotgun (WGS) entry which is preliminary data.</text>
</comment>
<dbReference type="Proteomes" id="UP000886251">
    <property type="component" value="Unassembled WGS sequence"/>
</dbReference>
<dbReference type="InterPro" id="IPR014746">
    <property type="entry name" value="Gln_synth/guanido_kin_cat_dom"/>
</dbReference>
<dbReference type="InterPro" id="IPR006336">
    <property type="entry name" value="GCS2"/>
</dbReference>
<organism evidence="1">
    <name type="scientific">Sedimenticola thiotaurini</name>
    <dbReference type="NCBI Taxonomy" id="1543721"/>
    <lineage>
        <taxon>Bacteria</taxon>
        <taxon>Pseudomonadati</taxon>
        <taxon>Pseudomonadota</taxon>
        <taxon>Gammaproteobacteria</taxon>
        <taxon>Chromatiales</taxon>
        <taxon>Sedimenticolaceae</taxon>
        <taxon>Sedimenticola</taxon>
    </lineage>
</organism>
<protein>
    <submittedName>
        <fullName evidence="1">Glutamate--cysteine ligase</fullName>
    </submittedName>
</protein>
<dbReference type="EMBL" id="DRKP01000074">
    <property type="protein sequence ID" value="HEB96110.1"/>
    <property type="molecule type" value="Genomic_DNA"/>
</dbReference>
<gene>
    <name evidence="1" type="ORF">ENI96_06745</name>
</gene>
<dbReference type="SUPFAM" id="SSF55931">
    <property type="entry name" value="Glutamine synthetase/guanido kinase"/>
    <property type="match status" value="1"/>
</dbReference>
<dbReference type="InterPro" id="IPR016602">
    <property type="entry name" value="UCP012666"/>
</dbReference>
<keyword evidence="1" id="KW-0436">Ligase</keyword>